<dbReference type="SUPFAM" id="SSF47384">
    <property type="entry name" value="Homodimeric domain of signal transducing histidine kinase"/>
    <property type="match status" value="1"/>
</dbReference>
<dbReference type="Proteomes" id="UP000193083">
    <property type="component" value="Unassembled WGS sequence"/>
</dbReference>
<evidence type="ECO:0000256" key="6">
    <source>
        <dbReference type="ARBA" id="ARBA00022679"/>
    </source>
</evidence>
<evidence type="ECO:0000256" key="7">
    <source>
        <dbReference type="ARBA" id="ARBA00022741"/>
    </source>
</evidence>
<keyword evidence="4" id="KW-1003">Cell membrane</keyword>
<evidence type="ECO:0000259" key="10">
    <source>
        <dbReference type="PROSITE" id="PS50109"/>
    </source>
</evidence>
<dbReference type="GO" id="GO:0005886">
    <property type="term" value="C:plasma membrane"/>
    <property type="evidence" value="ECO:0007669"/>
    <property type="project" value="UniProtKB-SubCell"/>
</dbReference>
<dbReference type="GO" id="GO:0005524">
    <property type="term" value="F:ATP binding"/>
    <property type="evidence" value="ECO:0007669"/>
    <property type="project" value="UniProtKB-KW"/>
</dbReference>
<reference evidence="12 13" key="1">
    <citation type="submission" date="2017-04" db="EMBL/GenBank/DDBJ databases">
        <authorList>
            <person name="Afonso C.L."/>
            <person name="Miller P.J."/>
            <person name="Scott M.A."/>
            <person name="Spackman E."/>
            <person name="Goraichik I."/>
            <person name="Dimitrov K.M."/>
            <person name="Suarez D.L."/>
            <person name="Swayne D.E."/>
        </authorList>
    </citation>
    <scope>NUCLEOTIDE SEQUENCE [LARGE SCALE GENOMIC DNA]</scope>
    <source>
        <strain evidence="12 13">B5P</strain>
    </source>
</reference>
<dbReference type="PANTHER" id="PTHR44936:SF10">
    <property type="entry name" value="SENSOR PROTEIN RSTB"/>
    <property type="match status" value="1"/>
</dbReference>
<evidence type="ECO:0000259" key="11">
    <source>
        <dbReference type="PROSITE" id="PS50885"/>
    </source>
</evidence>
<evidence type="ECO:0000256" key="5">
    <source>
        <dbReference type="ARBA" id="ARBA00022553"/>
    </source>
</evidence>
<organism evidence="12 13">
    <name type="scientific">Mesorhizobium australicum</name>
    <dbReference type="NCBI Taxonomy" id="536018"/>
    <lineage>
        <taxon>Bacteria</taxon>
        <taxon>Pseudomonadati</taxon>
        <taxon>Pseudomonadota</taxon>
        <taxon>Alphaproteobacteria</taxon>
        <taxon>Hyphomicrobiales</taxon>
        <taxon>Phyllobacteriaceae</taxon>
        <taxon>Mesorhizobium</taxon>
    </lineage>
</organism>
<dbReference type="InterPro" id="IPR003660">
    <property type="entry name" value="HAMP_dom"/>
</dbReference>
<evidence type="ECO:0000256" key="3">
    <source>
        <dbReference type="ARBA" id="ARBA00012438"/>
    </source>
</evidence>
<dbReference type="PANTHER" id="PTHR44936">
    <property type="entry name" value="SENSOR PROTEIN CREC"/>
    <property type="match status" value="1"/>
</dbReference>
<dbReference type="CDD" id="cd00082">
    <property type="entry name" value="HisKA"/>
    <property type="match status" value="1"/>
</dbReference>
<evidence type="ECO:0000256" key="9">
    <source>
        <dbReference type="ARBA" id="ARBA00022840"/>
    </source>
</evidence>
<keyword evidence="8 12" id="KW-0418">Kinase</keyword>
<accession>A0A1X7NJ46</accession>
<dbReference type="SMART" id="SM00387">
    <property type="entry name" value="HATPase_c"/>
    <property type="match status" value="1"/>
</dbReference>
<evidence type="ECO:0000256" key="2">
    <source>
        <dbReference type="ARBA" id="ARBA00004651"/>
    </source>
</evidence>
<comment type="catalytic activity">
    <reaction evidence="1">
        <text>ATP + protein L-histidine = ADP + protein N-phospho-L-histidine.</text>
        <dbReference type="EC" id="2.7.13.3"/>
    </reaction>
</comment>
<dbReference type="Gene3D" id="3.30.565.10">
    <property type="entry name" value="Histidine kinase-like ATPase, C-terminal domain"/>
    <property type="match status" value="1"/>
</dbReference>
<dbReference type="InterPro" id="IPR036890">
    <property type="entry name" value="HATPase_C_sf"/>
</dbReference>
<evidence type="ECO:0000256" key="8">
    <source>
        <dbReference type="ARBA" id="ARBA00022777"/>
    </source>
</evidence>
<dbReference type="GO" id="GO:0000155">
    <property type="term" value="F:phosphorelay sensor kinase activity"/>
    <property type="evidence" value="ECO:0007669"/>
    <property type="project" value="InterPro"/>
</dbReference>
<name>A0A1X7NJ46_9HYPH</name>
<dbReference type="PROSITE" id="PS50885">
    <property type="entry name" value="HAMP"/>
    <property type="match status" value="1"/>
</dbReference>
<dbReference type="SMART" id="SM00388">
    <property type="entry name" value="HisKA"/>
    <property type="match status" value="1"/>
</dbReference>
<gene>
    <name evidence="12" type="ORF">SAMN02982922_1882</name>
</gene>
<keyword evidence="13" id="KW-1185">Reference proteome</keyword>
<dbReference type="InterPro" id="IPR036097">
    <property type="entry name" value="HisK_dim/P_sf"/>
</dbReference>
<evidence type="ECO:0000256" key="4">
    <source>
        <dbReference type="ARBA" id="ARBA00022475"/>
    </source>
</evidence>
<dbReference type="EMBL" id="FXBL01000004">
    <property type="protein sequence ID" value="SMH37239.1"/>
    <property type="molecule type" value="Genomic_DNA"/>
</dbReference>
<dbReference type="PROSITE" id="PS50109">
    <property type="entry name" value="HIS_KIN"/>
    <property type="match status" value="1"/>
</dbReference>
<dbReference type="InterPro" id="IPR050980">
    <property type="entry name" value="2C_sensor_his_kinase"/>
</dbReference>
<dbReference type="InterPro" id="IPR003594">
    <property type="entry name" value="HATPase_dom"/>
</dbReference>
<dbReference type="PRINTS" id="PR00344">
    <property type="entry name" value="BCTRLSENSOR"/>
</dbReference>
<dbReference type="RefSeq" id="WP_085463924.1">
    <property type="nucleotide sequence ID" value="NZ_FXBL01000004.1"/>
</dbReference>
<evidence type="ECO:0000256" key="1">
    <source>
        <dbReference type="ARBA" id="ARBA00000085"/>
    </source>
</evidence>
<proteinExistence type="predicted"/>
<keyword evidence="6" id="KW-0808">Transferase</keyword>
<dbReference type="Pfam" id="PF02518">
    <property type="entry name" value="HATPase_c"/>
    <property type="match status" value="1"/>
</dbReference>
<dbReference type="EC" id="2.7.13.3" evidence="3"/>
<feature type="domain" description="Histidine kinase" evidence="10">
    <location>
        <begin position="218"/>
        <end position="417"/>
    </location>
</feature>
<dbReference type="InterPro" id="IPR003661">
    <property type="entry name" value="HisK_dim/P_dom"/>
</dbReference>
<evidence type="ECO:0000313" key="12">
    <source>
        <dbReference type="EMBL" id="SMH37239.1"/>
    </source>
</evidence>
<protein>
    <recommendedName>
        <fullName evidence="3">histidine kinase</fullName>
        <ecNumber evidence="3">2.7.13.3</ecNumber>
    </recommendedName>
</protein>
<comment type="subcellular location">
    <subcellularLocation>
        <location evidence="2">Cell membrane</location>
        <topology evidence="2">Multi-pass membrane protein</topology>
    </subcellularLocation>
</comment>
<dbReference type="InterPro" id="IPR005467">
    <property type="entry name" value="His_kinase_dom"/>
</dbReference>
<keyword evidence="4" id="KW-0472">Membrane</keyword>
<evidence type="ECO:0000313" key="13">
    <source>
        <dbReference type="Proteomes" id="UP000193083"/>
    </source>
</evidence>
<keyword evidence="5" id="KW-0597">Phosphoprotein</keyword>
<dbReference type="CDD" id="cd06225">
    <property type="entry name" value="HAMP"/>
    <property type="match status" value="1"/>
</dbReference>
<dbReference type="Pfam" id="PF00672">
    <property type="entry name" value="HAMP"/>
    <property type="match status" value="1"/>
</dbReference>
<dbReference type="OrthoDB" id="9804645at2"/>
<keyword evidence="7" id="KW-0547">Nucleotide-binding</keyword>
<dbReference type="Gene3D" id="1.10.287.130">
    <property type="match status" value="1"/>
</dbReference>
<keyword evidence="9" id="KW-0067">ATP-binding</keyword>
<dbReference type="InterPro" id="IPR004358">
    <property type="entry name" value="Sig_transdc_His_kin-like_C"/>
</dbReference>
<dbReference type="SMART" id="SM00304">
    <property type="entry name" value="HAMP"/>
    <property type="match status" value="1"/>
</dbReference>
<feature type="domain" description="HAMP" evidence="11">
    <location>
        <begin position="158"/>
        <end position="210"/>
    </location>
</feature>
<sequence>MTSLRTRIAILLILAIVSVVGLATFAASRALRPPLPQATMEPLARQLHVLARLAQADRQAALAAGLVLQAAPATGREEMGMTRFLNRALERTGTARKAVITRSPDTPVLTASVDLGNGEWLVSDVPDMRPPPGGWKIMAGWIALIVAGSTAVSLFAASKITRPLELLEGAASRVDSDGLLAHIPEEGAGEIRATARALNQLSGRLKSAMESRMRLVAAAGHDLRTPMTRMRLRAEFIADEEEREKWLADLEELDAIADSAISLVREEVGEHGSEPLKLGYLVRGLAEELRDLGYNVSDPPLASLPVAARPIALKRAIRNLIINAATHGGGARIELQARDGLAVVTILDEGPGIPQDLIGQVFEPFFRVDMARRKTLPGAGLGLVIAKEIIERFGGTIAIANREPRGLIQTITLPLANVG</sequence>
<dbReference type="SUPFAM" id="SSF55874">
    <property type="entry name" value="ATPase domain of HSP90 chaperone/DNA topoisomerase II/histidine kinase"/>
    <property type="match status" value="1"/>
</dbReference>
<dbReference type="AlphaFoldDB" id="A0A1X7NJ46"/>